<dbReference type="PANTHER" id="PTHR46401:SF2">
    <property type="entry name" value="GLYCOSYLTRANSFERASE WBBK-RELATED"/>
    <property type="match status" value="1"/>
</dbReference>
<dbReference type="Proteomes" id="UP000808349">
    <property type="component" value="Unassembled WGS sequence"/>
</dbReference>
<dbReference type="Pfam" id="PF00534">
    <property type="entry name" value="Glycos_transf_1"/>
    <property type="match status" value="1"/>
</dbReference>
<sequence length="350" mass="41261">MKKIGIDIYKIKDLYTGLGQFSLHFKNEISKYENENFEFHYFAPEQYCKEHPDERHLIPEHFKYRYFPNWCPVFDLWHSLHQFPSHLPNPKSPLILTIHDLNFLIEKSPTKAKAYLKKLQNNVDRATVITTISDYTKKMVEKHIQLKGKKVSTIHNGVYHFIPTDSVKPEYISGDFFFGLSVFKEKKNFHTLIPMMKYFDKFQLILAGNHDTEYGRSIMDLIRSEHLESRVILPGKISDQQKRWLYNNCTAFMFPSLAEGFGNPTIEAMQHGKPVFLSNACSLPEIGGSHAYYFEHFDTSYMVEKVKLSLEHYNNHLEMNIETIKKHASQFSWDNAIRKYLQIYRDTLNV</sequence>
<dbReference type="Pfam" id="PF13439">
    <property type="entry name" value="Glyco_transf_4"/>
    <property type="match status" value="1"/>
</dbReference>
<dbReference type="Gene3D" id="3.40.50.2000">
    <property type="entry name" value="Glycogen Phosphorylase B"/>
    <property type="match status" value="2"/>
</dbReference>
<evidence type="ECO:0000256" key="1">
    <source>
        <dbReference type="ARBA" id="ARBA00022679"/>
    </source>
</evidence>
<evidence type="ECO:0000313" key="4">
    <source>
        <dbReference type="EMBL" id="MBK9719053.1"/>
    </source>
</evidence>
<organism evidence="4 5">
    <name type="scientific">Candidatus Defluviibacterium haderslevense</name>
    <dbReference type="NCBI Taxonomy" id="2981993"/>
    <lineage>
        <taxon>Bacteria</taxon>
        <taxon>Pseudomonadati</taxon>
        <taxon>Bacteroidota</taxon>
        <taxon>Saprospiria</taxon>
        <taxon>Saprospirales</taxon>
        <taxon>Saprospiraceae</taxon>
        <taxon>Candidatus Defluviibacterium</taxon>
    </lineage>
</organism>
<gene>
    <name evidence="4" type="ORF">IPO85_16365</name>
</gene>
<feature type="domain" description="Glycosyltransferase subfamily 4-like N-terminal" evidence="3">
    <location>
        <begin position="74"/>
        <end position="158"/>
    </location>
</feature>
<dbReference type="CDD" id="cd03809">
    <property type="entry name" value="GT4_MtfB-like"/>
    <property type="match status" value="1"/>
</dbReference>
<name>A0A9D7XIV0_9BACT</name>
<feature type="domain" description="Glycosyl transferase family 1" evidence="2">
    <location>
        <begin position="178"/>
        <end position="313"/>
    </location>
</feature>
<comment type="caution">
    <text evidence="4">The sequence shown here is derived from an EMBL/GenBank/DDBJ whole genome shotgun (WGS) entry which is preliminary data.</text>
</comment>
<dbReference type="PANTHER" id="PTHR46401">
    <property type="entry name" value="GLYCOSYLTRANSFERASE WBBK-RELATED"/>
    <property type="match status" value="1"/>
</dbReference>
<accession>A0A9D7XIV0</accession>
<dbReference type="GO" id="GO:0016757">
    <property type="term" value="F:glycosyltransferase activity"/>
    <property type="evidence" value="ECO:0007669"/>
    <property type="project" value="InterPro"/>
</dbReference>
<dbReference type="InterPro" id="IPR028098">
    <property type="entry name" value="Glyco_trans_4-like_N"/>
</dbReference>
<dbReference type="SUPFAM" id="SSF53756">
    <property type="entry name" value="UDP-Glycosyltransferase/glycogen phosphorylase"/>
    <property type="match status" value="1"/>
</dbReference>
<protein>
    <submittedName>
        <fullName evidence="4">Glycosyltransferase family 4 protein</fullName>
    </submittedName>
</protein>
<evidence type="ECO:0000313" key="5">
    <source>
        <dbReference type="Proteomes" id="UP000808349"/>
    </source>
</evidence>
<proteinExistence type="predicted"/>
<reference evidence="4 5" key="1">
    <citation type="submission" date="2020-10" db="EMBL/GenBank/DDBJ databases">
        <title>Connecting structure to function with the recovery of over 1000 high-quality activated sludge metagenome-assembled genomes encoding full-length rRNA genes using long-read sequencing.</title>
        <authorList>
            <person name="Singleton C.M."/>
            <person name="Petriglieri F."/>
            <person name="Kristensen J.M."/>
            <person name="Kirkegaard R.H."/>
            <person name="Michaelsen T.Y."/>
            <person name="Andersen M.H."/>
            <person name="Karst S.M."/>
            <person name="Dueholm M.S."/>
            <person name="Nielsen P.H."/>
            <person name="Albertsen M."/>
        </authorList>
    </citation>
    <scope>NUCLEOTIDE SEQUENCE [LARGE SCALE GENOMIC DNA]</scope>
    <source>
        <strain evidence="4">Ribe_18-Q3-R11-54_BAT3C.373</strain>
    </source>
</reference>
<evidence type="ECO:0000259" key="2">
    <source>
        <dbReference type="Pfam" id="PF00534"/>
    </source>
</evidence>
<dbReference type="InterPro" id="IPR001296">
    <property type="entry name" value="Glyco_trans_1"/>
</dbReference>
<keyword evidence="1" id="KW-0808">Transferase</keyword>
<evidence type="ECO:0000259" key="3">
    <source>
        <dbReference type="Pfam" id="PF13439"/>
    </source>
</evidence>
<dbReference type="AlphaFoldDB" id="A0A9D7XIV0"/>
<dbReference type="EMBL" id="JADKFW010000015">
    <property type="protein sequence ID" value="MBK9719053.1"/>
    <property type="molecule type" value="Genomic_DNA"/>
</dbReference>